<proteinExistence type="predicted"/>
<dbReference type="AlphaFoldDB" id="A0A438HRG5"/>
<evidence type="ECO:0000313" key="2">
    <source>
        <dbReference type="Proteomes" id="UP000288805"/>
    </source>
</evidence>
<gene>
    <name evidence="1" type="ORF">CK203_048312</name>
</gene>
<dbReference type="Proteomes" id="UP000288805">
    <property type="component" value="Unassembled WGS sequence"/>
</dbReference>
<accession>A0A438HRG5</accession>
<name>A0A438HRG5_VITVI</name>
<dbReference type="Pfam" id="PF26178">
    <property type="entry name" value="PI-PLC_cat"/>
    <property type="match status" value="1"/>
</dbReference>
<sequence length="304" mass="33645">MILPRNSSSVLKSIRGGCKNRSSMAVSGDVEIRLQSYEAISCKLQQFSAEELVQAVKMVDIVDTFKLQAQSAFEKQSAADMKRKISSNLTSAITWKSRYCEEACADNSAPVTSMMKTCYEAADDRWPNFIAVDFYQMSDGGGGRGYCSGNIGSSEDEEALDRFGEQSFDGSNVEPPETIFQILQKLQRCSICFFFFSGIDSLLPQLQAMTSLAFTSGKDVGDFEFGLEDQVAMLPTDEPFSDGKLVPLQVPVIRPSMAPEDRRRHLRGSQRLSHRPSSSLGLAVIFMRGSYPAATCFMQNVWSK</sequence>
<organism evidence="1 2">
    <name type="scientific">Vitis vinifera</name>
    <name type="common">Grape</name>
    <dbReference type="NCBI Taxonomy" id="29760"/>
    <lineage>
        <taxon>Eukaryota</taxon>
        <taxon>Viridiplantae</taxon>
        <taxon>Streptophyta</taxon>
        <taxon>Embryophyta</taxon>
        <taxon>Tracheophyta</taxon>
        <taxon>Spermatophyta</taxon>
        <taxon>Magnoliopsida</taxon>
        <taxon>eudicotyledons</taxon>
        <taxon>Gunneridae</taxon>
        <taxon>Pentapetalae</taxon>
        <taxon>rosids</taxon>
        <taxon>Vitales</taxon>
        <taxon>Vitaceae</taxon>
        <taxon>Viteae</taxon>
        <taxon>Vitis</taxon>
    </lineage>
</organism>
<reference evidence="1 2" key="1">
    <citation type="journal article" date="2018" name="PLoS Genet.">
        <title>Population sequencing reveals clonal diversity and ancestral inbreeding in the grapevine cultivar Chardonnay.</title>
        <authorList>
            <person name="Roach M.J."/>
            <person name="Johnson D.L."/>
            <person name="Bohlmann J."/>
            <person name="van Vuuren H.J."/>
            <person name="Jones S.J."/>
            <person name="Pretorius I.S."/>
            <person name="Schmidt S.A."/>
            <person name="Borneman A.R."/>
        </authorList>
    </citation>
    <scope>NUCLEOTIDE SEQUENCE [LARGE SCALE GENOMIC DNA]</scope>
    <source>
        <strain evidence="2">cv. Chardonnay</strain>
        <tissue evidence="1">Leaf</tissue>
    </source>
</reference>
<evidence type="ECO:0000313" key="1">
    <source>
        <dbReference type="EMBL" id="RVW87052.1"/>
    </source>
</evidence>
<protein>
    <submittedName>
        <fullName evidence="1">Uncharacterized protein</fullName>
    </submittedName>
</protein>
<dbReference type="EMBL" id="QGNW01000187">
    <property type="protein sequence ID" value="RVW87052.1"/>
    <property type="molecule type" value="Genomic_DNA"/>
</dbReference>
<comment type="caution">
    <text evidence="1">The sequence shown here is derived from an EMBL/GenBank/DDBJ whole genome shotgun (WGS) entry which is preliminary data.</text>
</comment>